<comment type="caution">
    <text evidence="1">The sequence shown here is derived from an EMBL/GenBank/DDBJ whole genome shotgun (WGS) entry which is preliminary data.</text>
</comment>
<dbReference type="EMBL" id="JAHHHN010000003">
    <property type="protein sequence ID" value="MBW4560820.1"/>
    <property type="molecule type" value="Genomic_DNA"/>
</dbReference>
<accession>A0A951PXC9</accession>
<reference evidence="1" key="1">
    <citation type="submission" date="2021-05" db="EMBL/GenBank/DDBJ databases">
        <authorList>
            <person name="Pietrasiak N."/>
            <person name="Ward R."/>
            <person name="Stajich J.E."/>
            <person name="Kurbessoian T."/>
        </authorList>
    </citation>
    <scope>NUCLEOTIDE SEQUENCE</scope>
    <source>
        <strain evidence="1">JT2-VF2</strain>
    </source>
</reference>
<evidence type="ECO:0000313" key="1">
    <source>
        <dbReference type="EMBL" id="MBW4560820.1"/>
    </source>
</evidence>
<evidence type="ECO:0000313" key="2">
    <source>
        <dbReference type="Proteomes" id="UP000715781"/>
    </source>
</evidence>
<proteinExistence type="predicted"/>
<organism evidence="1 2">
    <name type="scientific">Mojavia pulchra JT2-VF2</name>
    <dbReference type="NCBI Taxonomy" id="287848"/>
    <lineage>
        <taxon>Bacteria</taxon>
        <taxon>Bacillati</taxon>
        <taxon>Cyanobacteriota</taxon>
        <taxon>Cyanophyceae</taxon>
        <taxon>Nostocales</taxon>
        <taxon>Nostocaceae</taxon>
    </lineage>
</organism>
<protein>
    <submittedName>
        <fullName evidence="1">Uncharacterized protein</fullName>
    </submittedName>
</protein>
<dbReference type="AlphaFoldDB" id="A0A951PXC9"/>
<sequence length="54" mass="5933">MSEKEFLIYPAGTPLAKNEGILLATSLCSTAFATEWLLAQHLQLSTHNWALSTI</sequence>
<reference evidence="1" key="2">
    <citation type="journal article" date="2022" name="Microbiol. Resour. Announc.">
        <title>Metagenome Sequencing to Explore Phylogenomics of Terrestrial Cyanobacteria.</title>
        <authorList>
            <person name="Ward R.D."/>
            <person name="Stajich J.E."/>
            <person name="Johansen J.R."/>
            <person name="Huntemann M."/>
            <person name="Clum A."/>
            <person name="Foster B."/>
            <person name="Foster B."/>
            <person name="Roux S."/>
            <person name="Palaniappan K."/>
            <person name="Varghese N."/>
            <person name="Mukherjee S."/>
            <person name="Reddy T.B.K."/>
            <person name="Daum C."/>
            <person name="Copeland A."/>
            <person name="Chen I.A."/>
            <person name="Ivanova N.N."/>
            <person name="Kyrpides N.C."/>
            <person name="Shapiro N."/>
            <person name="Eloe-Fadrosh E.A."/>
            <person name="Pietrasiak N."/>
        </authorList>
    </citation>
    <scope>NUCLEOTIDE SEQUENCE</scope>
    <source>
        <strain evidence="1">JT2-VF2</strain>
    </source>
</reference>
<gene>
    <name evidence="1" type="ORF">KME32_06605</name>
</gene>
<name>A0A951PXC9_9NOST</name>
<dbReference type="Proteomes" id="UP000715781">
    <property type="component" value="Unassembled WGS sequence"/>
</dbReference>